<feature type="compositionally biased region" description="Low complexity" evidence="1">
    <location>
        <begin position="442"/>
        <end position="454"/>
    </location>
</feature>
<feature type="compositionally biased region" description="Polar residues" evidence="1">
    <location>
        <begin position="432"/>
        <end position="441"/>
    </location>
</feature>
<protein>
    <submittedName>
        <fullName evidence="2">Uncharacterized protein</fullName>
    </submittedName>
</protein>
<dbReference type="EMBL" id="JACMRX010000001">
    <property type="protein sequence ID" value="KAF7998253.1"/>
    <property type="molecule type" value="Genomic_DNA"/>
</dbReference>
<accession>A0A835CY83</accession>
<evidence type="ECO:0000313" key="3">
    <source>
        <dbReference type="Proteomes" id="UP000639338"/>
    </source>
</evidence>
<dbReference type="OrthoDB" id="9332038at2759"/>
<feature type="compositionally biased region" description="Polar residues" evidence="1">
    <location>
        <begin position="117"/>
        <end position="126"/>
    </location>
</feature>
<evidence type="ECO:0000256" key="1">
    <source>
        <dbReference type="SAM" id="MobiDB-lite"/>
    </source>
</evidence>
<name>A0A835CY83_APHGI</name>
<feature type="region of interest" description="Disordered" evidence="1">
    <location>
        <begin position="1"/>
        <end position="34"/>
    </location>
</feature>
<keyword evidence="3" id="KW-1185">Reference proteome</keyword>
<feature type="compositionally biased region" description="Polar residues" evidence="1">
    <location>
        <begin position="1"/>
        <end position="33"/>
    </location>
</feature>
<feature type="compositionally biased region" description="Low complexity" evidence="1">
    <location>
        <begin position="86"/>
        <end position="108"/>
    </location>
</feature>
<feature type="region of interest" description="Disordered" evidence="1">
    <location>
        <begin position="55"/>
        <end position="74"/>
    </location>
</feature>
<comment type="caution">
    <text evidence="2">The sequence shown here is derived from an EMBL/GenBank/DDBJ whole genome shotgun (WGS) entry which is preliminary data.</text>
</comment>
<gene>
    <name evidence="2" type="ORF">HCN44_009651</name>
</gene>
<dbReference type="AlphaFoldDB" id="A0A835CY83"/>
<feature type="region of interest" description="Disordered" evidence="1">
    <location>
        <begin position="86"/>
        <end position="157"/>
    </location>
</feature>
<sequence>MLGVSQLGNPPSSLRHSASFSCLQRPSSDTSSPVIVGHRARTSTLPQQQLNIQLSTTSQQNHKTSGPSSLQNQKLTSNCYSLSSTTTATSSSSSSSSTSTSSSSSSISFPLSHRQNRQQNDPTDSLTDSKDYGFVSSRNYHRNINSTKDSYHQEQSEKTYQTKYINDNDCLYSKSTITEEPDNQSKLSPKGHLSKAQNPIKGALILFTASTSSWWKAKQREELPSTMLSTSCSSDVNKKWTSNTVGNLNSCITTASITLATATTTTTTSTSTTTTATIKNSLPLSERKWSCNTSTINLPENTKMLTSSSSSPTSNYQDRKWRSLGTLLKTNDNQTHTSSINNTKKLLFNQNDNGVRKCSTTIDVTPTKILKYPQPVTSYSARVLRTNRDTYSDIKNDNEQVKKPVNNKVSRRLYQAQSFYLLDDFLKPEPQSPKNIYNQNLTTTTTTTTSTTSSDNNVISSRRHNSSSDSLEVATSPLPPPVPPPPPLEMVYVTNEFSDINNPSKEKIGDVNSRDKDANCPYIRVDDDVDGDDDDDTRVKNPFFLYLGVFVG</sequence>
<proteinExistence type="predicted"/>
<dbReference type="Proteomes" id="UP000639338">
    <property type="component" value="Unassembled WGS sequence"/>
</dbReference>
<evidence type="ECO:0000313" key="2">
    <source>
        <dbReference type="EMBL" id="KAF7998253.1"/>
    </source>
</evidence>
<feature type="compositionally biased region" description="Polar residues" evidence="1">
    <location>
        <begin position="136"/>
        <end position="148"/>
    </location>
</feature>
<reference evidence="2 3" key="1">
    <citation type="submission" date="2020-08" db="EMBL/GenBank/DDBJ databases">
        <title>Aphidius gifuensis genome sequencing and assembly.</title>
        <authorList>
            <person name="Du Z."/>
        </authorList>
    </citation>
    <scope>NUCLEOTIDE SEQUENCE [LARGE SCALE GENOMIC DNA]</scope>
    <source>
        <strain evidence="2">YNYX2018</strain>
        <tissue evidence="2">Adults</tissue>
    </source>
</reference>
<feature type="region of interest" description="Disordered" evidence="1">
    <location>
        <begin position="430"/>
        <end position="484"/>
    </location>
</feature>
<organism evidence="2 3">
    <name type="scientific">Aphidius gifuensis</name>
    <name type="common">Parasitoid wasp</name>
    <dbReference type="NCBI Taxonomy" id="684658"/>
    <lineage>
        <taxon>Eukaryota</taxon>
        <taxon>Metazoa</taxon>
        <taxon>Ecdysozoa</taxon>
        <taxon>Arthropoda</taxon>
        <taxon>Hexapoda</taxon>
        <taxon>Insecta</taxon>
        <taxon>Pterygota</taxon>
        <taxon>Neoptera</taxon>
        <taxon>Endopterygota</taxon>
        <taxon>Hymenoptera</taxon>
        <taxon>Apocrita</taxon>
        <taxon>Ichneumonoidea</taxon>
        <taxon>Braconidae</taxon>
        <taxon>Aphidiinae</taxon>
        <taxon>Aphidius</taxon>
    </lineage>
</organism>